<dbReference type="AlphaFoldDB" id="X1RHM4"/>
<dbReference type="Gene3D" id="1.20.1730.10">
    <property type="entry name" value="Sodium/glucose cotransporter"/>
    <property type="match status" value="1"/>
</dbReference>
<dbReference type="InterPro" id="IPR001734">
    <property type="entry name" value="Na/solute_symporter"/>
</dbReference>
<feature type="transmembrane region" description="Helical" evidence="6">
    <location>
        <begin position="132"/>
        <end position="152"/>
    </location>
</feature>
<keyword evidence="5 6" id="KW-0472">Membrane</keyword>
<proteinExistence type="inferred from homology"/>
<sequence>GILTDVELAELRYSGRSAAALRGFKAIYSGIIFNSIVMGWVMLAMLKIMLAVFGWPKEIAIIVAVVIAGSYAILSGLWGVVMTDFIQFIVAMFGSIMLACIAVSKVGGMAALTTKVTELHGPQVLNFFPDRGSVWMPPFLFFVYMGIQWWAAHNVDGGGPGMPIGRPTGCL</sequence>
<comment type="subcellular location">
    <subcellularLocation>
        <location evidence="1">Membrane</location>
        <topology evidence="1">Multi-pass membrane protein</topology>
    </subcellularLocation>
</comment>
<keyword evidence="4 6" id="KW-1133">Transmembrane helix</keyword>
<gene>
    <name evidence="7" type="ORF">S12H4_05915</name>
</gene>
<evidence type="ECO:0000256" key="5">
    <source>
        <dbReference type="ARBA" id="ARBA00023136"/>
    </source>
</evidence>
<keyword evidence="3 6" id="KW-0812">Transmembrane</keyword>
<feature type="transmembrane region" description="Helical" evidence="6">
    <location>
        <begin position="31"/>
        <end position="53"/>
    </location>
</feature>
<dbReference type="PROSITE" id="PS50283">
    <property type="entry name" value="NA_SOLUT_SYMP_3"/>
    <property type="match status" value="1"/>
</dbReference>
<dbReference type="GO" id="GO:0005886">
    <property type="term" value="C:plasma membrane"/>
    <property type="evidence" value="ECO:0007669"/>
    <property type="project" value="TreeGrafter"/>
</dbReference>
<evidence type="ECO:0000313" key="7">
    <source>
        <dbReference type="EMBL" id="GAI66461.1"/>
    </source>
</evidence>
<comment type="caution">
    <text evidence="7">The sequence shown here is derived from an EMBL/GenBank/DDBJ whole genome shotgun (WGS) entry which is preliminary data.</text>
</comment>
<dbReference type="EMBL" id="BARW01002015">
    <property type="protein sequence ID" value="GAI66461.1"/>
    <property type="molecule type" value="Genomic_DNA"/>
</dbReference>
<dbReference type="Pfam" id="PF00474">
    <property type="entry name" value="SSF"/>
    <property type="match status" value="1"/>
</dbReference>
<accession>X1RHM4</accession>
<comment type="similarity">
    <text evidence="2">Belongs to the sodium:solute symporter (SSF) (TC 2.A.21) family.</text>
</comment>
<dbReference type="GO" id="GO:0005412">
    <property type="term" value="F:D-glucose:sodium symporter activity"/>
    <property type="evidence" value="ECO:0007669"/>
    <property type="project" value="TreeGrafter"/>
</dbReference>
<evidence type="ECO:0000256" key="1">
    <source>
        <dbReference type="ARBA" id="ARBA00004141"/>
    </source>
</evidence>
<evidence type="ECO:0000256" key="3">
    <source>
        <dbReference type="ARBA" id="ARBA00022692"/>
    </source>
</evidence>
<evidence type="ECO:0000256" key="4">
    <source>
        <dbReference type="ARBA" id="ARBA00022989"/>
    </source>
</evidence>
<feature type="transmembrane region" description="Helical" evidence="6">
    <location>
        <begin position="88"/>
        <end position="112"/>
    </location>
</feature>
<protein>
    <submittedName>
        <fullName evidence="7">Uncharacterized protein</fullName>
    </submittedName>
</protein>
<dbReference type="PANTHER" id="PTHR11819:SF77">
    <property type="entry name" value="SODIUM_GLUCOSE COTRANSPORT PROTEIN"/>
    <property type="match status" value="1"/>
</dbReference>
<dbReference type="InterPro" id="IPR038377">
    <property type="entry name" value="Na/Glc_symporter_sf"/>
</dbReference>
<organism evidence="7">
    <name type="scientific">marine sediment metagenome</name>
    <dbReference type="NCBI Taxonomy" id="412755"/>
    <lineage>
        <taxon>unclassified sequences</taxon>
        <taxon>metagenomes</taxon>
        <taxon>ecological metagenomes</taxon>
    </lineage>
</organism>
<evidence type="ECO:0000256" key="2">
    <source>
        <dbReference type="ARBA" id="ARBA00006434"/>
    </source>
</evidence>
<evidence type="ECO:0000256" key="6">
    <source>
        <dbReference type="SAM" id="Phobius"/>
    </source>
</evidence>
<reference evidence="7" key="1">
    <citation type="journal article" date="2014" name="Front. Microbiol.">
        <title>High frequency of phylogenetically diverse reductive dehalogenase-homologous genes in deep subseafloor sedimentary metagenomes.</title>
        <authorList>
            <person name="Kawai M."/>
            <person name="Futagami T."/>
            <person name="Toyoda A."/>
            <person name="Takaki Y."/>
            <person name="Nishi S."/>
            <person name="Hori S."/>
            <person name="Arai W."/>
            <person name="Tsubouchi T."/>
            <person name="Morono Y."/>
            <person name="Uchiyama I."/>
            <person name="Ito T."/>
            <person name="Fujiyama A."/>
            <person name="Inagaki F."/>
            <person name="Takami H."/>
        </authorList>
    </citation>
    <scope>NUCLEOTIDE SEQUENCE</scope>
    <source>
        <strain evidence="7">Expedition CK06-06</strain>
    </source>
</reference>
<dbReference type="PANTHER" id="PTHR11819">
    <property type="entry name" value="SOLUTE CARRIER FAMILY 5"/>
    <property type="match status" value="1"/>
</dbReference>
<feature type="non-terminal residue" evidence="7">
    <location>
        <position position="1"/>
    </location>
</feature>
<feature type="transmembrane region" description="Helical" evidence="6">
    <location>
        <begin position="59"/>
        <end position="81"/>
    </location>
</feature>
<name>X1RHM4_9ZZZZ</name>